<dbReference type="KEGG" id="pdh:B9T62_08980"/>
<keyword evidence="2" id="KW-1185">Reference proteome</keyword>
<dbReference type="RefSeq" id="WP_087914921.1">
    <property type="nucleotide sequence ID" value="NZ_CP021780.1"/>
</dbReference>
<name>A0A2Z2KB86_9BACL</name>
<protein>
    <submittedName>
        <fullName evidence="1">Uncharacterized protein</fullName>
    </submittedName>
</protein>
<dbReference type="EMBL" id="CP021780">
    <property type="protein sequence ID" value="ASA20905.1"/>
    <property type="molecule type" value="Genomic_DNA"/>
</dbReference>
<proteinExistence type="predicted"/>
<dbReference type="OrthoDB" id="9935687at2"/>
<gene>
    <name evidence="1" type="ORF">B9T62_08980</name>
</gene>
<dbReference type="AlphaFoldDB" id="A0A2Z2KB86"/>
<accession>A0A2Z2KB86</accession>
<organism evidence="1 2">
    <name type="scientific">Paenibacillus donghaensis</name>
    <dbReference type="NCBI Taxonomy" id="414771"/>
    <lineage>
        <taxon>Bacteria</taxon>
        <taxon>Bacillati</taxon>
        <taxon>Bacillota</taxon>
        <taxon>Bacilli</taxon>
        <taxon>Bacillales</taxon>
        <taxon>Paenibacillaceae</taxon>
        <taxon>Paenibacillus</taxon>
    </lineage>
</organism>
<evidence type="ECO:0000313" key="1">
    <source>
        <dbReference type="EMBL" id="ASA20905.1"/>
    </source>
</evidence>
<evidence type="ECO:0000313" key="2">
    <source>
        <dbReference type="Proteomes" id="UP000249890"/>
    </source>
</evidence>
<reference evidence="1 2" key="1">
    <citation type="submission" date="2017-06" db="EMBL/GenBank/DDBJ databases">
        <title>Complete genome sequence of Paenibacillus donghaensis KCTC 13049T isolated from East Sea sediment, South Korea.</title>
        <authorList>
            <person name="Jung B.K."/>
            <person name="Hong S.-J."/>
            <person name="Shin J.-H."/>
        </authorList>
    </citation>
    <scope>NUCLEOTIDE SEQUENCE [LARGE SCALE GENOMIC DNA]</scope>
    <source>
        <strain evidence="1 2">KCTC 13049</strain>
    </source>
</reference>
<dbReference type="Proteomes" id="UP000249890">
    <property type="component" value="Chromosome"/>
</dbReference>
<sequence length="67" mass="7774">MSLERLLQRIEARRRLNELLNFRSNKSLTEAAMGLIDKEISDLEDFLRSKAVCQHNVKMTTLRDAAI</sequence>